<keyword evidence="1" id="KW-0460">Magnesium</keyword>
<dbReference type="AlphaFoldDB" id="A0A0K6IT60"/>
<dbReference type="PANTHER" id="PTHR36305:SF1">
    <property type="entry name" value="PHOSPHATIDYLGLYCEROPHOSPHATASE A"/>
    <property type="match status" value="1"/>
</dbReference>
<keyword evidence="1" id="KW-1208">Phospholipid metabolism</keyword>
<keyword evidence="5" id="KW-1185">Reference proteome</keyword>
<dbReference type="Proteomes" id="UP000182769">
    <property type="component" value="Unassembled WGS sequence"/>
</dbReference>
<evidence type="ECO:0000313" key="4">
    <source>
        <dbReference type="EMBL" id="CUB06249.1"/>
    </source>
</evidence>
<proteinExistence type="predicted"/>
<evidence type="ECO:0000256" key="2">
    <source>
        <dbReference type="SAM" id="Phobius"/>
    </source>
</evidence>
<dbReference type="GO" id="GO:0009395">
    <property type="term" value="P:phospholipid catabolic process"/>
    <property type="evidence" value="ECO:0007669"/>
    <property type="project" value="UniProtKB-KW"/>
</dbReference>
<comment type="subcellular location">
    <subcellularLocation>
        <location evidence="1">Cell inner membrane</location>
        <topology evidence="1">Multi-pass membrane protein</topology>
    </subcellularLocation>
</comment>
<reference evidence="5" key="1">
    <citation type="submission" date="2015-08" db="EMBL/GenBank/DDBJ databases">
        <authorList>
            <person name="Varghese N."/>
        </authorList>
    </citation>
    <scope>NUCLEOTIDE SEQUENCE [LARGE SCALE GENOMIC DNA]</scope>
    <source>
        <strain evidence="5">JCM 18476</strain>
    </source>
</reference>
<dbReference type="PANTHER" id="PTHR36305">
    <property type="entry name" value="PHOSPHATIDYLGLYCEROPHOSPHATASE A"/>
    <property type="match status" value="1"/>
</dbReference>
<sequence length="161" mass="17808">MADKHPVPDSVWRNPIHFLAFGCGSGTVDKAPGTFGTLAAIPLYLLIQDLSVSNYFLVLILSALAGIFICGKTSHDLGVHDHSGIVWDEFVGYWITMWMAPEGWSYIVLGFILFRIFDIWKPWPISLADKHVHGGFGIMFDDILAGIFAFFALQGVVHLIG</sequence>
<evidence type="ECO:0000259" key="3">
    <source>
        <dbReference type="Pfam" id="PF04608"/>
    </source>
</evidence>
<comment type="catalytic activity">
    <reaction evidence="1">
        <text>a 1,2-diacyl-sn-glycero-3-phospho-(1'-sn-glycero-3'-phosphate) + H2O = a 1,2-diacyl-sn-glycero-3-phospho-(1'-sn-glycerol) + phosphate</text>
        <dbReference type="Rhea" id="RHEA:33751"/>
        <dbReference type="ChEBI" id="CHEBI:15377"/>
        <dbReference type="ChEBI" id="CHEBI:43474"/>
        <dbReference type="ChEBI" id="CHEBI:60110"/>
        <dbReference type="ChEBI" id="CHEBI:64716"/>
        <dbReference type="EC" id="3.1.3.27"/>
    </reaction>
</comment>
<keyword evidence="1 2" id="KW-0472">Membrane</keyword>
<dbReference type="GO" id="GO:0006655">
    <property type="term" value="P:phosphatidylglycerol biosynthetic process"/>
    <property type="evidence" value="ECO:0007669"/>
    <property type="project" value="UniProtKB-UniPathway"/>
</dbReference>
<evidence type="ECO:0000313" key="5">
    <source>
        <dbReference type="Proteomes" id="UP000182769"/>
    </source>
</evidence>
<evidence type="ECO:0000256" key="1">
    <source>
        <dbReference type="PIRNR" id="PIRNR006162"/>
    </source>
</evidence>
<dbReference type="OrthoDB" id="9804091at2"/>
<gene>
    <name evidence="4" type="ORF">Ga0061065_11645</name>
</gene>
<dbReference type="SUPFAM" id="SSF101307">
    <property type="entry name" value="YutG-like"/>
    <property type="match status" value="1"/>
</dbReference>
<dbReference type="InterPro" id="IPR007686">
    <property type="entry name" value="YutG/PgpA"/>
</dbReference>
<dbReference type="InterPro" id="IPR026037">
    <property type="entry name" value="PgpA"/>
</dbReference>
<keyword evidence="2" id="KW-1133">Transmembrane helix</keyword>
<name>A0A0K6IT60_9GAMM</name>
<dbReference type="PIRSF" id="PIRSF006162">
    <property type="entry name" value="PgpA"/>
    <property type="match status" value="1"/>
</dbReference>
<comment type="cofactor">
    <cofactor evidence="1">
        <name>Mg(2+)</name>
        <dbReference type="ChEBI" id="CHEBI:18420"/>
    </cofactor>
</comment>
<dbReference type="GO" id="GO:0005886">
    <property type="term" value="C:plasma membrane"/>
    <property type="evidence" value="ECO:0007669"/>
    <property type="project" value="UniProtKB-SubCell"/>
</dbReference>
<accession>A0A0K6IT60</accession>
<dbReference type="STRING" id="1137284.GCA_001418205_03476"/>
<keyword evidence="1" id="KW-0479">Metal-binding</keyword>
<comment type="pathway">
    <text evidence="1">Phospholipid metabolism; phosphatidylglycerol biosynthesis; phosphatidylglycerol from CDP-diacylglycerol: step 2/2.</text>
</comment>
<dbReference type="CDD" id="cd06971">
    <property type="entry name" value="PgpA"/>
    <property type="match status" value="1"/>
</dbReference>
<keyword evidence="1" id="KW-0997">Cell inner membrane</keyword>
<feature type="domain" description="YutG/PgpA" evidence="3">
    <location>
        <begin position="19"/>
        <end position="156"/>
    </location>
</feature>
<feature type="transmembrane region" description="Helical" evidence="2">
    <location>
        <begin position="137"/>
        <end position="160"/>
    </location>
</feature>
<dbReference type="EC" id="3.1.3.27" evidence="1"/>
<dbReference type="GO" id="GO:0008962">
    <property type="term" value="F:phosphatidylglycerophosphatase activity"/>
    <property type="evidence" value="ECO:0007669"/>
    <property type="project" value="UniProtKB-EC"/>
</dbReference>
<dbReference type="RefSeq" id="WP_055464488.1">
    <property type="nucleotide sequence ID" value="NZ_CYHG01000016.1"/>
</dbReference>
<feature type="transmembrane region" description="Helical" evidence="2">
    <location>
        <begin position="91"/>
        <end position="117"/>
    </location>
</feature>
<keyword evidence="1" id="KW-1003">Cell membrane</keyword>
<dbReference type="UniPathway" id="UPA00084">
    <property type="reaction ID" value="UER00504"/>
</dbReference>
<comment type="function">
    <text evidence="1">Lipid phosphatase which dephosphorylates phosphatidylglycerophosphate (PGP) to phosphatidylglycerol (PG).</text>
</comment>
<dbReference type="Pfam" id="PF04608">
    <property type="entry name" value="PgpA"/>
    <property type="match status" value="1"/>
</dbReference>
<keyword evidence="1" id="KW-0595">Phospholipid degradation</keyword>
<protein>
    <recommendedName>
        <fullName evidence="1">Phosphatidylglycerophosphatase A</fullName>
        <ecNumber evidence="1">3.1.3.27</ecNumber>
    </recommendedName>
    <alternativeName>
        <fullName evidence="1">Phosphatidylglycerolphosphate phosphatase A</fullName>
    </alternativeName>
</protein>
<keyword evidence="1" id="KW-0378">Hydrolase</keyword>
<dbReference type="EMBL" id="CYHG01000016">
    <property type="protein sequence ID" value="CUB06249.1"/>
    <property type="molecule type" value="Genomic_DNA"/>
</dbReference>
<dbReference type="GO" id="GO:0046872">
    <property type="term" value="F:metal ion binding"/>
    <property type="evidence" value="ECO:0007669"/>
    <property type="project" value="UniProtKB-KW"/>
</dbReference>
<keyword evidence="1" id="KW-0442">Lipid degradation</keyword>
<feature type="transmembrane region" description="Helical" evidence="2">
    <location>
        <begin position="52"/>
        <end position="70"/>
    </location>
</feature>
<keyword evidence="1 2" id="KW-0812">Transmembrane</keyword>
<organism evidence="4 5">
    <name type="scientific">Marinomonas fungiae</name>
    <dbReference type="NCBI Taxonomy" id="1137284"/>
    <lineage>
        <taxon>Bacteria</taxon>
        <taxon>Pseudomonadati</taxon>
        <taxon>Pseudomonadota</taxon>
        <taxon>Gammaproteobacteria</taxon>
        <taxon>Oceanospirillales</taxon>
        <taxon>Oceanospirillaceae</taxon>
        <taxon>Marinomonas</taxon>
    </lineage>
</organism>
<dbReference type="InterPro" id="IPR036681">
    <property type="entry name" value="PgpA-like_sf"/>
</dbReference>
<keyword evidence="1" id="KW-0443">Lipid metabolism</keyword>